<evidence type="ECO:0000256" key="7">
    <source>
        <dbReference type="ARBA" id="ARBA00023136"/>
    </source>
</evidence>
<feature type="transmembrane region" description="Helical" evidence="12">
    <location>
        <begin position="1758"/>
        <end position="1777"/>
    </location>
</feature>
<dbReference type="Pfam" id="PF21989">
    <property type="entry name" value="RA_2"/>
    <property type="match status" value="1"/>
</dbReference>
<organism evidence="17 18">
    <name type="scientific">Acipenser ruthenus</name>
    <name type="common">Sterlet sturgeon</name>
    <dbReference type="NCBI Taxonomy" id="7906"/>
    <lineage>
        <taxon>Eukaryota</taxon>
        <taxon>Metazoa</taxon>
        <taxon>Chordata</taxon>
        <taxon>Craniata</taxon>
        <taxon>Vertebrata</taxon>
        <taxon>Euteleostomi</taxon>
        <taxon>Actinopterygii</taxon>
        <taxon>Chondrostei</taxon>
        <taxon>Acipenseriformes</taxon>
        <taxon>Acipenseridae</taxon>
        <taxon>Acipenser</taxon>
    </lineage>
</organism>
<dbReference type="SMART" id="SM00233">
    <property type="entry name" value="PH"/>
    <property type="match status" value="2"/>
</dbReference>
<dbReference type="Pfam" id="PF00612">
    <property type="entry name" value="IQ"/>
    <property type="match status" value="3"/>
</dbReference>
<dbReference type="SMART" id="SM00015">
    <property type="entry name" value="IQ"/>
    <property type="match status" value="3"/>
</dbReference>
<comment type="similarity">
    <text evidence="9">Belongs to the TRAFAC class myosin-kinesin ATPase superfamily. Myosin family.</text>
</comment>
<dbReference type="InterPro" id="IPR041797">
    <property type="entry name" value="MyoX_FERM_C"/>
</dbReference>
<dbReference type="SMART" id="SM00242">
    <property type="entry name" value="MYSc"/>
    <property type="match status" value="1"/>
</dbReference>
<dbReference type="GO" id="GO:0005524">
    <property type="term" value="F:ATP binding"/>
    <property type="evidence" value="ECO:0007669"/>
    <property type="project" value="UniProtKB-KW"/>
</dbReference>
<dbReference type="GO" id="GO:0008360">
    <property type="term" value="P:regulation of cell shape"/>
    <property type="evidence" value="ECO:0007669"/>
    <property type="project" value="TreeGrafter"/>
</dbReference>
<keyword evidence="4" id="KW-0067">ATP-binding</keyword>
<dbReference type="PROSITE" id="PS50057">
    <property type="entry name" value="FERM_3"/>
    <property type="match status" value="1"/>
</dbReference>
<accession>A0A662YP30</accession>
<evidence type="ECO:0000256" key="2">
    <source>
        <dbReference type="ARBA" id="ARBA00022692"/>
    </source>
</evidence>
<dbReference type="InterPro" id="IPR057282">
    <property type="entry name" value="RETREG1-3-like_RHD"/>
</dbReference>
<comment type="subcellular location">
    <subcellularLocation>
        <location evidence="1">Membrane</location>
        <topology evidence="1">Multi-pass membrane protein</topology>
    </subcellularLocation>
</comment>
<dbReference type="SUPFAM" id="SSF50729">
    <property type="entry name" value="PH domain-like"/>
    <property type="match status" value="4"/>
</dbReference>
<dbReference type="InterPro" id="IPR000857">
    <property type="entry name" value="MyTH4_dom"/>
</dbReference>
<dbReference type="CDD" id="cd23767">
    <property type="entry name" value="IQCD"/>
    <property type="match status" value="1"/>
</dbReference>
<keyword evidence="6 9" id="KW-0518">Myosin</keyword>
<keyword evidence="5 12" id="KW-1133">Transmembrane helix</keyword>
<comment type="caution">
    <text evidence="9">Lacks conserved residue(s) required for the propagation of feature annotation.</text>
</comment>
<dbReference type="EMBL" id="SCEB01000709">
    <property type="protein sequence ID" value="RXM98359.1"/>
    <property type="molecule type" value="Genomic_DNA"/>
</dbReference>
<dbReference type="CDD" id="cd14473">
    <property type="entry name" value="FERM_B-lobe"/>
    <property type="match status" value="1"/>
</dbReference>
<dbReference type="SMART" id="SM00295">
    <property type="entry name" value="B41"/>
    <property type="match status" value="1"/>
</dbReference>
<feature type="region of interest" description="Disordered" evidence="11">
    <location>
        <begin position="2114"/>
        <end position="2140"/>
    </location>
</feature>
<evidence type="ECO:0000256" key="5">
    <source>
        <dbReference type="ARBA" id="ARBA00022989"/>
    </source>
</evidence>
<evidence type="ECO:0000313" key="18">
    <source>
        <dbReference type="Proteomes" id="UP000289886"/>
    </source>
</evidence>
<dbReference type="Gene3D" id="3.10.20.90">
    <property type="entry name" value="Phosphatidylinositol 3-kinase Catalytic Subunit, Chain A, domain 1"/>
    <property type="match status" value="1"/>
</dbReference>
<dbReference type="CDD" id="cd13202">
    <property type="entry name" value="FERM_C_MyoX"/>
    <property type="match status" value="1"/>
</dbReference>
<dbReference type="CDD" id="cd13296">
    <property type="entry name" value="PH2_MyoX"/>
    <property type="match status" value="1"/>
</dbReference>
<evidence type="ECO:0000256" key="6">
    <source>
        <dbReference type="ARBA" id="ARBA00023123"/>
    </source>
</evidence>
<dbReference type="PROSITE" id="PS51016">
    <property type="entry name" value="MYTH4"/>
    <property type="match status" value="1"/>
</dbReference>
<dbReference type="InterPro" id="IPR019749">
    <property type="entry name" value="Band_41_domain"/>
</dbReference>
<evidence type="ECO:0000259" key="15">
    <source>
        <dbReference type="PROSITE" id="PS51016"/>
    </source>
</evidence>
<dbReference type="Pfam" id="PF18597">
    <property type="entry name" value="SH3_19"/>
    <property type="match status" value="1"/>
</dbReference>
<dbReference type="InterPro" id="IPR000299">
    <property type="entry name" value="FERM_domain"/>
</dbReference>
<dbReference type="Gene3D" id="1.20.80.10">
    <property type="match status" value="1"/>
</dbReference>
<dbReference type="Pfam" id="PF00373">
    <property type="entry name" value="FERM_M"/>
    <property type="match status" value="1"/>
</dbReference>
<feature type="transmembrane region" description="Helical" evidence="12">
    <location>
        <begin position="142"/>
        <end position="163"/>
    </location>
</feature>
<dbReference type="SUPFAM" id="SSF47031">
    <property type="entry name" value="Second domain of FERM"/>
    <property type="match status" value="1"/>
</dbReference>
<feature type="transmembrane region" description="Helical" evidence="12">
    <location>
        <begin position="198"/>
        <end position="219"/>
    </location>
</feature>
<reference evidence="17 18" key="1">
    <citation type="submission" date="2019-01" db="EMBL/GenBank/DDBJ databases">
        <title>Draft Genome and Complete Hox-Cluster Characterization of the Sterlet Sturgeon (Acipenser ruthenus).</title>
        <authorList>
            <person name="Wei Q."/>
        </authorList>
    </citation>
    <scope>NUCLEOTIDE SEQUENCE [LARGE SCALE GENOMIC DNA]</scope>
    <source>
        <strain evidence="17">WHYD16114868_AA</strain>
        <tissue evidence="17">Blood</tissue>
    </source>
</reference>
<evidence type="ECO:0000259" key="13">
    <source>
        <dbReference type="PROSITE" id="PS50003"/>
    </source>
</evidence>
<feature type="transmembrane region" description="Helical" evidence="12">
    <location>
        <begin position="254"/>
        <end position="275"/>
    </location>
</feature>
<comment type="caution">
    <text evidence="17">The sequence shown here is derived from an EMBL/GenBank/DDBJ whole genome shotgun (WGS) entry which is preliminary data.</text>
</comment>
<feature type="transmembrane region" description="Helical" evidence="12">
    <location>
        <begin position="225"/>
        <end position="247"/>
    </location>
</feature>
<name>A0A662YP30_ACIRT</name>
<feature type="region of interest" description="Disordered" evidence="11">
    <location>
        <begin position="1957"/>
        <end position="2043"/>
    </location>
</feature>
<dbReference type="GO" id="GO:0005547">
    <property type="term" value="F:phosphatidylinositol-3,4,5-trisphosphate binding"/>
    <property type="evidence" value="ECO:0007669"/>
    <property type="project" value="TreeGrafter"/>
</dbReference>
<keyword evidence="3" id="KW-0547">Nucleotide-binding</keyword>
<dbReference type="PROSITE" id="PS51456">
    <property type="entry name" value="MYOSIN_MOTOR"/>
    <property type="match status" value="1"/>
</dbReference>
<dbReference type="InterPro" id="IPR040640">
    <property type="entry name" value="MyoX_N_SH3"/>
</dbReference>
<dbReference type="SUPFAM" id="SSF52540">
    <property type="entry name" value="P-loop containing nucleoside triphosphate hydrolases"/>
    <property type="match status" value="2"/>
</dbReference>
<dbReference type="PROSITE" id="PS50096">
    <property type="entry name" value="IQ"/>
    <property type="match status" value="2"/>
</dbReference>
<dbReference type="Pfam" id="PF00063">
    <property type="entry name" value="Myosin_head"/>
    <property type="match status" value="1"/>
</dbReference>
<gene>
    <name evidence="17" type="ORF">EOD39_13236</name>
</gene>
<keyword evidence="18" id="KW-1185">Reference proteome</keyword>
<dbReference type="Proteomes" id="UP000289886">
    <property type="component" value="Unassembled WGS sequence"/>
</dbReference>
<dbReference type="InterPro" id="IPR051724">
    <property type="entry name" value="Actin_motor_Myosin"/>
</dbReference>
<feature type="compositionally biased region" description="Acidic residues" evidence="11">
    <location>
        <begin position="801"/>
        <end position="812"/>
    </location>
</feature>
<feature type="region of interest" description="Disordered" evidence="11">
    <location>
        <begin position="2072"/>
        <end position="2099"/>
    </location>
</feature>
<dbReference type="Gene3D" id="1.25.40.530">
    <property type="entry name" value="MyTH4 domain"/>
    <property type="match status" value="1"/>
</dbReference>
<evidence type="ECO:0000256" key="1">
    <source>
        <dbReference type="ARBA" id="ARBA00004141"/>
    </source>
</evidence>
<dbReference type="InterPro" id="IPR019748">
    <property type="entry name" value="FERM_central"/>
</dbReference>
<dbReference type="GO" id="GO:0051015">
    <property type="term" value="F:actin filament binding"/>
    <property type="evidence" value="ECO:0007669"/>
    <property type="project" value="TreeGrafter"/>
</dbReference>
<evidence type="ECO:0000259" key="16">
    <source>
        <dbReference type="PROSITE" id="PS51456"/>
    </source>
</evidence>
<evidence type="ECO:0000256" key="9">
    <source>
        <dbReference type="PROSITE-ProRule" id="PRU00782"/>
    </source>
</evidence>
<dbReference type="InterPro" id="IPR027417">
    <property type="entry name" value="P-loop_NTPase"/>
</dbReference>
<evidence type="ECO:0000256" key="10">
    <source>
        <dbReference type="SAM" id="Coils"/>
    </source>
</evidence>
<dbReference type="Gene3D" id="1.10.10.820">
    <property type="match status" value="1"/>
</dbReference>
<dbReference type="GO" id="GO:0051489">
    <property type="term" value="P:regulation of filopodium assembly"/>
    <property type="evidence" value="ECO:0007669"/>
    <property type="project" value="TreeGrafter"/>
</dbReference>
<dbReference type="PANTHER" id="PTHR46049:SF2">
    <property type="entry name" value="UNCONVENTIONAL MYOSIN-X"/>
    <property type="match status" value="1"/>
</dbReference>
<dbReference type="Gene3D" id="1.20.58.530">
    <property type="match status" value="1"/>
</dbReference>
<feature type="domain" description="MyTH4" evidence="15">
    <location>
        <begin position="1235"/>
        <end position="1383"/>
    </location>
</feature>
<evidence type="ECO:0000256" key="4">
    <source>
        <dbReference type="ARBA" id="ARBA00022840"/>
    </source>
</evidence>
<dbReference type="Gene3D" id="3.40.850.10">
    <property type="entry name" value="Kinesin motor domain"/>
    <property type="match status" value="2"/>
</dbReference>
<feature type="transmembrane region" description="Helical" evidence="12">
    <location>
        <begin position="104"/>
        <end position="130"/>
    </location>
</feature>
<keyword evidence="9" id="KW-0009">Actin-binding</keyword>
<feature type="compositionally biased region" description="Acidic residues" evidence="11">
    <location>
        <begin position="697"/>
        <end position="711"/>
    </location>
</feature>
<feature type="domain" description="PH" evidence="13">
    <location>
        <begin position="926"/>
        <end position="1112"/>
    </location>
</feature>
<evidence type="ECO:0000256" key="8">
    <source>
        <dbReference type="ARBA" id="ARBA00023175"/>
    </source>
</evidence>
<dbReference type="Gene3D" id="1.20.5.170">
    <property type="match status" value="1"/>
</dbReference>
<evidence type="ECO:0000313" key="17">
    <source>
        <dbReference type="EMBL" id="RXM98359.1"/>
    </source>
</evidence>
<dbReference type="Pfam" id="PF16735">
    <property type="entry name" value="MYO10_CC"/>
    <property type="match status" value="1"/>
</dbReference>
<dbReference type="InterPro" id="IPR031971">
    <property type="entry name" value="MYO10_CC"/>
</dbReference>
<dbReference type="Pfam" id="PF24456">
    <property type="entry name" value="RHD_RETREG1-3"/>
    <property type="match status" value="1"/>
</dbReference>
<feature type="domain" description="Myosin motor" evidence="16">
    <location>
        <begin position="322"/>
        <end position="403"/>
    </location>
</feature>
<dbReference type="Pfam" id="PF00784">
    <property type="entry name" value="MyTH4"/>
    <property type="match status" value="1"/>
</dbReference>
<dbReference type="GO" id="GO:0016459">
    <property type="term" value="C:myosin complex"/>
    <property type="evidence" value="ECO:0007669"/>
    <property type="project" value="UniProtKB-KW"/>
</dbReference>
<dbReference type="PANTHER" id="PTHR46049">
    <property type="entry name" value="AGAP003327-PA"/>
    <property type="match status" value="1"/>
</dbReference>
<dbReference type="GO" id="GO:0030705">
    <property type="term" value="P:cytoskeleton-dependent intracellular transport"/>
    <property type="evidence" value="ECO:0007669"/>
    <property type="project" value="TreeGrafter"/>
</dbReference>
<keyword evidence="10" id="KW-0175">Coiled coil</keyword>
<dbReference type="InterPro" id="IPR001609">
    <property type="entry name" value="Myosin_head_motor_dom-like"/>
</dbReference>
<evidence type="ECO:0000256" key="3">
    <source>
        <dbReference type="ARBA" id="ARBA00022741"/>
    </source>
</evidence>
<dbReference type="Gene3D" id="1.20.5.190">
    <property type="match status" value="1"/>
</dbReference>
<dbReference type="InterPro" id="IPR035963">
    <property type="entry name" value="FERM_2"/>
</dbReference>
<keyword evidence="8" id="KW-0505">Motor protein</keyword>
<keyword evidence="2 12" id="KW-0812">Transmembrane</keyword>
<feature type="domain" description="FERM" evidence="14">
    <location>
        <begin position="1388"/>
        <end position="1733"/>
    </location>
</feature>
<sequence length="2140" mass="243431">MERQWVMELLCSNIMVNEEVGARVWLRENDQHLPSTVLSCAAGVVVLATDYGQVYTYKLNSLTRQKVMAMHSTSIEGVEDMAALGDLHEGAIMHNLYRRYQHNSIYVCLVCFGFALCVLGLSCVCFRFALCVLGLSCVCFRFALCVLGLSCVCFRFALCVLGLSCVCFRFALCVLGLSCVCFRFALCVLGLSCVCFRFALCVLGLSCVCFRFALCVLGLSCVCFRFALCVLGLSCVCFRFALCVLGLSCVCFRFALCVLGLSCVCFRFALCVLGLSCVCFRFALCVSEEFHLSQAENYYYLKQSGCTADKTINDLETFQDVMAVDSRDSMAMALYSQCFSWIIKKLNSRIKGKEDFKSIGILDIFGFENFEVNRFEQFSINYANEKLQEYFNKHIFSLEQLEYNKYKVLMKNMSVPEDVKEKCRSLLHTYDSTSAEWQLGKTKVFLRESLEHKLEKQREVKVYKAAMIIQACIMGYMARKQYRKVLQCIVVIQKNYRAFFWRRRFLHLRKAAVIFQKQVRGKLARKIYSQLLEERQRKEEEECKRREEEEEREKQRLEVERLAQQAEEARKQQELAALLKAQEEEMEHSRAGERPQDTTQVEEILRLEREIQDLQRKKEQQELSLTEASLQRLQLLRDDELRRLEEEACRAAQEFLESLNFDEIDECVRNIESSLSVGSGEAVSMDKPNFNFSQPNPEEEVDEGFEADDDAFKDSPSSSEHGHSDQRTSGIRTSDDSSEEDPYINDTVITTLPNPAITALLLPIQDSLNMNMSASKDLAYCIGDSMSGSPQDSVELIPPNEDSDYDQDDYDDGAIASGSSMTFSNPRSGQWSSDYRFSVGTYNSSGAYRFSSEGAQSSFEDSEDDFDSRFDTDDELSYRRDSVYSCVSLPYFHSFLFIKGGLMNIWKRRWCVLKDETFLWFRSKQEALKQGWLHKKGGGSSTLSRRNWKRRWFVLRQTKLMYFENDGEEKLKGTLDMRAAKEIIDNTGKENGIDVVMPERTYHLIAETAEDARQNCSLFDCDSLISSQWFSVLSQVHGSTEQEIREMHDEQANPQNAVGTIDVGLIDSVCAFDNPERPNSFVIITTNRVLHCNADTPEEMHHWITLLQRSKGDTRVEGQEFLVRGYWNVTVYGRKHCYRLYTKLLNEATRWSSAIQNVIDTKVPIDTPTQQLIQDIKGTIDVGLIDSVCAFDNPERPNSFVIITANRVVHCNADTPEEMHHWITLLQRSKGDTRVEGQEFLERVLKDKGYTTLQDEAIKIFNSLQQIESVPDPIPIIQGILQTGHDLRPLRDEIYCQLIKQTNKTPNMGSVGNLRNWQILTCISCTFVPSRTILKYLKFHLKRVREQFPGTEMEKYAAFTCESLKRTKSREFVPSREEIQAVISREEMTSTVYCHGGGSCKITINSHTSAGEIVEKLIRGLAMEDSRNMFALFEHNGTTDKAIESRTIVADILAKFEKLAASTEEGSNQWKFYFKLYCFLDTDNVPKDSVEFAFMFEQAHEAVIRGHYPAPEETLQFLAALRLQYLQGDFTTHTTVPEMEQVYPMERLKARITQSTKTFTPTQDRCERKRSSFLEGTLRRSFRGGSVNKQKLVEEQMLDAWVKEEITAAKTNVIDKWKKLQSMTQEQAMVKYMALVKEWPGYASTLFDVECKEGGFPKDLWLGVSGAAISVYKRGEPRPLEIFKYEHILSFGTPLSNTYKIVVDDRELLFETIQVVDIAKLMKAYISMIVKKRYSTSRSVSSQGSQCSSSRFVALTSWRVYYLMALALLALLTVQMVKDIALSRKRGAQLWRSLSESWQVIDSRQESRPGDVQVVSESWMSCSLFFQEMSSFKQQNPGKFCLLACSLCTFFAVLGRCIPGVLISYFVLLCAFVWPLLSSHEFGQKLYSRIEPVLQKLDFGVGDFLQKLKERHEKQNVKSTEDNSEAEISAFCPKMNPLTMCKELSVSDTEASEVSWTDNGTFNLSEGHTPQTENSDDLDRPSDHEEIFSSGLSEFPSLDNGAETNGDDEDLSIGLPTPRSRTRKPGQEQTSGSEGRLSFPPSGDRTLDLVNAMAGEVIAAAVSAAIREQLLPSHSETPPQPTAPAISSSEETDTEDADDFELLDQSELEQIESELGLAQTEAETKKAKPSGFLSNLLGGH</sequence>
<evidence type="ECO:0000256" key="12">
    <source>
        <dbReference type="SAM" id="Phobius"/>
    </source>
</evidence>
<feature type="compositionally biased region" description="Basic and acidic residues" evidence="11">
    <location>
        <begin position="1977"/>
        <end position="1987"/>
    </location>
</feature>
<protein>
    <submittedName>
        <fullName evidence="17">Unconventional myosin-X</fullName>
    </submittedName>
</protein>
<feature type="compositionally biased region" description="Polar residues" evidence="11">
    <location>
        <begin position="817"/>
        <end position="827"/>
    </location>
</feature>
<feature type="region of interest" description="Disordered" evidence="11">
    <location>
        <begin position="680"/>
        <end position="743"/>
    </location>
</feature>
<evidence type="ECO:0000256" key="11">
    <source>
        <dbReference type="SAM" id="MobiDB-lite"/>
    </source>
</evidence>
<feature type="compositionally biased region" description="Polar residues" evidence="11">
    <location>
        <begin position="1957"/>
        <end position="1973"/>
    </location>
</feature>
<dbReference type="GO" id="GO:0030175">
    <property type="term" value="C:filopodium"/>
    <property type="evidence" value="ECO:0007669"/>
    <property type="project" value="TreeGrafter"/>
</dbReference>
<dbReference type="Gene3D" id="1.20.120.720">
    <property type="entry name" value="Myosin VI head, motor domain, U50 subdomain"/>
    <property type="match status" value="1"/>
</dbReference>
<dbReference type="SMART" id="SM00139">
    <property type="entry name" value="MyTH4"/>
    <property type="match status" value="1"/>
</dbReference>
<feature type="transmembrane region" description="Helical" evidence="12">
    <location>
        <begin position="169"/>
        <end position="191"/>
    </location>
</feature>
<dbReference type="InterPro" id="IPR038185">
    <property type="entry name" value="MyTH4_dom_sf"/>
</dbReference>
<dbReference type="GO" id="GO:0016020">
    <property type="term" value="C:membrane"/>
    <property type="evidence" value="ECO:0007669"/>
    <property type="project" value="UniProtKB-SubCell"/>
</dbReference>
<feature type="compositionally biased region" description="Acidic residues" evidence="11">
    <location>
        <begin position="2090"/>
        <end position="2099"/>
    </location>
</feature>
<dbReference type="InterPro" id="IPR011993">
    <property type="entry name" value="PH-like_dom_sf"/>
</dbReference>
<feature type="region of interest" description="Disordered" evidence="11">
    <location>
        <begin position="787"/>
        <end position="827"/>
    </location>
</feature>
<dbReference type="InterPro" id="IPR000048">
    <property type="entry name" value="IQ_motif_EF-hand-BS"/>
</dbReference>
<dbReference type="InterPro" id="IPR014352">
    <property type="entry name" value="FERM/acyl-CoA-bd_prot_sf"/>
</dbReference>
<feature type="transmembrane region" description="Helical" evidence="12">
    <location>
        <begin position="1860"/>
        <end position="1877"/>
    </location>
</feature>
<proteinExistence type="inferred from homology"/>
<keyword evidence="7 12" id="KW-0472">Membrane</keyword>
<dbReference type="GO" id="GO:0060002">
    <property type="term" value="F:plus-end directed microfilament motor activity"/>
    <property type="evidence" value="ECO:0007669"/>
    <property type="project" value="TreeGrafter"/>
</dbReference>
<dbReference type="GO" id="GO:0005783">
    <property type="term" value="C:endoplasmic reticulum"/>
    <property type="evidence" value="ECO:0007669"/>
    <property type="project" value="UniProtKB-ARBA"/>
</dbReference>
<dbReference type="PROSITE" id="PS50003">
    <property type="entry name" value="PH_DOMAIN"/>
    <property type="match status" value="1"/>
</dbReference>
<dbReference type="Gene3D" id="2.30.29.30">
    <property type="entry name" value="Pleckstrin-homology domain (PH domain)/Phosphotyrosine-binding domain (PTB)"/>
    <property type="match status" value="3"/>
</dbReference>
<evidence type="ECO:0000259" key="14">
    <source>
        <dbReference type="PROSITE" id="PS50057"/>
    </source>
</evidence>
<dbReference type="CDD" id="cd17206">
    <property type="entry name" value="FERM_F1_Myosin-X"/>
    <property type="match status" value="1"/>
</dbReference>
<feature type="coiled-coil region" evidence="10">
    <location>
        <begin position="529"/>
        <end position="636"/>
    </location>
</feature>
<dbReference type="Pfam" id="PF00169">
    <property type="entry name" value="PH"/>
    <property type="match status" value="1"/>
</dbReference>
<dbReference type="InterPro" id="IPR001849">
    <property type="entry name" value="PH_domain"/>
</dbReference>
<dbReference type="InterPro" id="IPR036961">
    <property type="entry name" value="Kinesin_motor_dom_sf"/>
</dbReference>